<dbReference type="Pfam" id="PF24033">
    <property type="entry name" value="DUF7342"/>
    <property type="match status" value="1"/>
</dbReference>
<protein>
    <recommendedName>
        <fullName evidence="3">Sugar-specific transcriptional regulator TrmB</fullName>
    </recommendedName>
</protein>
<evidence type="ECO:0000313" key="1">
    <source>
        <dbReference type="EMBL" id="ELY37673.1"/>
    </source>
</evidence>
<dbReference type="InterPro" id="IPR055766">
    <property type="entry name" value="DUF7342"/>
</dbReference>
<accession>L9VN50</accession>
<gene>
    <name evidence="1" type="ORF">C496_19235</name>
</gene>
<dbReference type="Proteomes" id="UP000011599">
    <property type="component" value="Unassembled WGS sequence"/>
</dbReference>
<dbReference type="EMBL" id="AOHW01000045">
    <property type="protein sequence ID" value="ELY37673.1"/>
    <property type="molecule type" value="Genomic_DNA"/>
</dbReference>
<dbReference type="PATRIC" id="fig|1114856.3.peg.3982"/>
<evidence type="ECO:0000313" key="2">
    <source>
        <dbReference type="Proteomes" id="UP000011599"/>
    </source>
</evidence>
<organism evidence="1 2">
    <name type="scientific">Natronorubrum tibetense GA33</name>
    <dbReference type="NCBI Taxonomy" id="1114856"/>
    <lineage>
        <taxon>Archaea</taxon>
        <taxon>Methanobacteriati</taxon>
        <taxon>Methanobacteriota</taxon>
        <taxon>Stenosarchaea group</taxon>
        <taxon>Halobacteria</taxon>
        <taxon>Halobacteriales</taxon>
        <taxon>Natrialbaceae</taxon>
        <taxon>Natronorubrum</taxon>
    </lineage>
</organism>
<dbReference type="eggNOG" id="arCOG02776">
    <property type="taxonomic scope" value="Archaea"/>
</dbReference>
<dbReference type="AlphaFoldDB" id="L9VN50"/>
<evidence type="ECO:0008006" key="3">
    <source>
        <dbReference type="Google" id="ProtNLM"/>
    </source>
</evidence>
<keyword evidence="2" id="KW-1185">Reference proteome</keyword>
<dbReference type="OrthoDB" id="240032at2157"/>
<comment type="caution">
    <text evidence="1">The sequence shown here is derived from an EMBL/GenBank/DDBJ whole genome shotgun (WGS) entry which is preliminary data.</text>
</comment>
<proteinExistence type="predicted"/>
<dbReference type="RefSeq" id="WP_006091977.1">
    <property type="nucleotide sequence ID" value="NZ_AOHW01000045.1"/>
</dbReference>
<sequence>MMDSGPDELQSAIENPFDEGSIEARLYNEILRRQSPFTIADLAARTECDPAGAREYIQSFVSLGVVIKHSGDPPTYERNDAYFEWDTVKALAQDHSLAELESRIESLLERIQTYQERYDADTPETVDQVTVDAKMSRASVDADLNDWTNTRAKLRRYKRARQIRLGRSESTCI</sequence>
<reference evidence="1 2" key="1">
    <citation type="journal article" date="2014" name="PLoS Genet.">
        <title>Phylogenetically driven sequencing of extremely halophilic archaea reveals strategies for static and dynamic osmo-response.</title>
        <authorList>
            <person name="Becker E.A."/>
            <person name="Seitzer P.M."/>
            <person name="Tritt A."/>
            <person name="Larsen D."/>
            <person name="Krusor M."/>
            <person name="Yao A.I."/>
            <person name="Wu D."/>
            <person name="Madern D."/>
            <person name="Eisen J.A."/>
            <person name="Darling A.E."/>
            <person name="Facciotti M.T."/>
        </authorList>
    </citation>
    <scope>NUCLEOTIDE SEQUENCE [LARGE SCALE GENOMIC DNA]</scope>
    <source>
        <strain evidence="1 2">GA33</strain>
    </source>
</reference>
<name>L9VN50_9EURY</name>